<keyword evidence="2" id="KW-1185">Reference proteome</keyword>
<name>E6KYG4_9PAST</name>
<gene>
    <name evidence="1" type="ORF">HMPREF9064_1196</name>
</gene>
<accession>E6KYG4</accession>
<reference evidence="1 2" key="1">
    <citation type="submission" date="2010-12" db="EMBL/GenBank/DDBJ databases">
        <authorList>
            <person name="Muzny D."/>
            <person name="Qin X."/>
            <person name="Deng J."/>
            <person name="Jiang H."/>
            <person name="Liu Y."/>
            <person name="Qu J."/>
            <person name="Song X.-Z."/>
            <person name="Zhang L."/>
            <person name="Thornton R."/>
            <person name="Coyle M."/>
            <person name="Francisco L."/>
            <person name="Jackson L."/>
            <person name="Javaid M."/>
            <person name="Korchina V."/>
            <person name="Kovar C."/>
            <person name="Mata R."/>
            <person name="Mathew T."/>
            <person name="Ngo R."/>
            <person name="Nguyen L."/>
            <person name="Nguyen N."/>
            <person name="Okwuonu G."/>
            <person name="Ongeri F."/>
            <person name="Pham C."/>
            <person name="Simmons D."/>
            <person name="Wilczek-Boney K."/>
            <person name="Hale W."/>
            <person name="Jakkamsetti A."/>
            <person name="Pham P."/>
            <person name="Ruth R."/>
            <person name="San Lucas F."/>
            <person name="Warren J."/>
            <person name="Zhang J."/>
            <person name="Zhao Z."/>
            <person name="Zhou C."/>
            <person name="Zhu D."/>
            <person name="Lee S."/>
            <person name="Bess C."/>
            <person name="Blankenburg K."/>
            <person name="Forbes L."/>
            <person name="Fu Q."/>
            <person name="Gubbala S."/>
            <person name="Hirani K."/>
            <person name="Jayaseelan J.C."/>
            <person name="Lara F."/>
            <person name="Munidasa M."/>
            <person name="Palculict T."/>
            <person name="Patil S."/>
            <person name="Pu L.-L."/>
            <person name="Saada N."/>
            <person name="Tang L."/>
            <person name="Weissenberger G."/>
            <person name="Zhu Y."/>
            <person name="Hemphill L."/>
            <person name="Shang Y."/>
            <person name="Youmans B."/>
            <person name="Ayvaz T."/>
            <person name="Ross M."/>
            <person name="Santibanez J."/>
            <person name="Aqrawi P."/>
            <person name="Gross S."/>
            <person name="Joshi V."/>
            <person name="Fowler G."/>
            <person name="Nazareth L."/>
            <person name="Reid J."/>
            <person name="Worley K."/>
            <person name="Petrosino J."/>
            <person name="Highlander S."/>
            <person name="Gibbs R."/>
        </authorList>
    </citation>
    <scope>NUCLEOTIDE SEQUENCE [LARGE SCALE GENOMIC DNA]</scope>
    <source>
        <strain evidence="1 2">ATCC 33393</strain>
    </source>
</reference>
<dbReference type="EMBL" id="AEPS01000007">
    <property type="protein sequence ID" value="EFU67518.1"/>
    <property type="molecule type" value="Genomic_DNA"/>
</dbReference>
<dbReference type="HOGENOM" id="CLU_3228599_0_0_6"/>
<comment type="caution">
    <text evidence="1">The sequence shown here is derived from an EMBL/GenBank/DDBJ whole genome shotgun (WGS) entry which is preliminary data.</text>
</comment>
<protein>
    <submittedName>
        <fullName evidence="1">Uncharacterized protein</fullName>
    </submittedName>
</protein>
<evidence type="ECO:0000313" key="2">
    <source>
        <dbReference type="Proteomes" id="UP000032871"/>
    </source>
</evidence>
<evidence type="ECO:0000313" key="1">
    <source>
        <dbReference type="EMBL" id="EFU67518.1"/>
    </source>
</evidence>
<dbReference type="AlphaFoldDB" id="E6KYG4"/>
<sequence length="43" mass="5354">MLAIDIFRELSNHTPRLIKHFQNRPHFLPEIGKVRWFFQLFFI</sequence>
<proteinExistence type="predicted"/>
<organism evidence="1 2">
    <name type="scientific">Aggregatibacter segnis ATCC 33393</name>
    <dbReference type="NCBI Taxonomy" id="888057"/>
    <lineage>
        <taxon>Bacteria</taxon>
        <taxon>Pseudomonadati</taxon>
        <taxon>Pseudomonadota</taxon>
        <taxon>Gammaproteobacteria</taxon>
        <taxon>Pasteurellales</taxon>
        <taxon>Pasteurellaceae</taxon>
        <taxon>Aggregatibacter</taxon>
    </lineage>
</organism>
<dbReference type="Proteomes" id="UP000032871">
    <property type="component" value="Unassembled WGS sequence"/>
</dbReference>